<dbReference type="Proteomes" id="UP000799755">
    <property type="component" value="Unassembled WGS sequence"/>
</dbReference>
<reference evidence="1" key="1">
    <citation type="journal article" date="2020" name="Stud. Mycol.">
        <title>101 Dothideomycetes genomes: a test case for predicting lifestyles and emergence of pathogens.</title>
        <authorList>
            <person name="Haridas S."/>
            <person name="Albert R."/>
            <person name="Binder M."/>
            <person name="Bloem J."/>
            <person name="Labutti K."/>
            <person name="Salamov A."/>
            <person name="Andreopoulos B."/>
            <person name="Baker S."/>
            <person name="Barry K."/>
            <person name="Bills G."/>
            <person name="Bluhm B."/>
            <person name="Cannon C."/>
            <person name="Castanera R."/>
            <person name="Culley D."/>
            <person name="Daum C."/>
            <person name="Ezra D."/>
            <person name="Gonzalez J."/>
            <person name="Henrissat B."/>
            <person name="Kuo A."/>
            <person name="Liang C."/>
            <person name="Lipzen A."/>
            <person name="Lutzoni F."/>
            <person name="Magnuson J."/>
            <person name="Mondo S."/>
            <person name="Nolan M."/>
            <person name="Ohm R."/>
            <person name="Pangilinan J."/>
            <person name="Park H.-J."/>
            <person name="Ramirez L."/>
            <person name="Alfaro M."/>
            <person name="Sun H."/>
            <person name="Tritt A."/>
            <person name="Yoshinaga Y."/>
            <person name="Zwiers L.-H."/>
            <person name="Turgeon B."/>
            <person name="Goodwin S."/>
            <person name="Spatafora J."/>
            <person name="Crous P."/>
            <person name="Grigoriev I."/>
        </authorList>
    </citation>
    <scope>NUCLEOTIDE SEQUENCE</scope>
    <source>
        <strain evidence="1">ATCC 200398</strain>
    </source>
</reference>
<proteinExistence type="predicted"/>
<dbReference type="EMBL" id="MU003548">
    <property type="protein sequence ID" value="KAF2463655.1"/>
    <property type="molecule type" value="Genomic_DNA"/>
</dbReference>
<accession>A0ACB6QBZ1</accession>
<protein>
    <submittedName>
        <fullName evidence="1">Uncharacterized protein</fullName>
    </submittedName>
</protein>
<evidence type="ECO:0000313" key="2">
    <source>
        <dbReference type="Proteomes" id="UP000799755"/>
    </source>
</evidence>
<keyword evidence="2" id="KW-1185">Reference proteome</keyword>
<evidence type="ECO:0000313" key="1">
    <source>
        <dbReference type="EMBL" id="KAF2463655.1"/>
    </source>
</evidence>
<organism evidence="1 2">
    <name type="scientific">Lindgomyces ingoldianus</name>
    <dbReference type="NCBI Taxonomy" id="673940"/>
    <lineage>
        <taxon>Eukaryota</taxon>
        <taxon>Fungi</taxon>
        <taxon>Dikarya</taxon>
        <taxon>Ascomycota</taxon>
        <taxon>Pezizomycotina</taxon>
        <taxon>Dothideomycetes</taxon>
        <taxon>Pleosporomycetidae</taxon>
        <taxon>Pleosporales</taxon>
        <taxon>Lindgomycetaceae</taxon>
        <taxon>Lindgomyces</taxon>
    </lineage>
</organism>
<name>A0ACB6QBZ1_9PLEO</name>
<gene>
    <name evidence="1" type="ORF">BDR25DRAFT_297800</name>
</gene>
<comment type="caution">
    <text evidence="1">The sequence shown here is derived from an EMBL/GenBank/DDBJ whole genome shotgun (WGS) entry which is preliminary data.</text>
</comment>
<sequence>MRSPPRKRDSPPRSSRYEEPRSRAHSPYRRNYSPPPRDTREFRRRTPSPRRDRVDPYTADTWRRRSPSPARQAYASNDASGRDSAATSRRSSPRPVHPTRAALVSEDIPLRDPVSAPRSPYRERDDRDLEQYDRGRDFARGQERERSPPRIRDTPPTGPRGDREFAPPTGPSSSYRNGENNFARAPPTGPSARSYPSPAISPPVGPSGAAPQAPAYPRGNNPVLAAPTRPRGGGRGGFGYDAPRDFSGPAPRRGSTHWGGRGGGGYYSGPPSGPRGSVGGPTPFAPPFRGSSNSTSTTYPRTQRFRDHLSDLPKEVQGGQKAPDVYDQSKILKLEEDARKLRELIDAKEMAKRQQLKEWDTLERDATNAALRSELAEQQLRSLNGEGEVGGAAF</sequence>